<feature type="compositionally biased region" description="Basic and acidic residues" evidence="1">
    <location>
        <begin position="1062"/>
        <end position="1077"/>
    </location>
</feature>
<feature type="compositionally biased region" description="Basic and acidic residues" evidence="1">
    <location>
        <begin position="1100"/>
        <end position="1111"/>
    </location>
</feature>
<dbReference type="Proteomes" id="UP000799757">
    <property type="component" value="Unassembled WGS sequence"/>
</dbReference>
<dbReference type="EMBL" id="MU002691">
    <property type="protein sequence ID" value="KAF2785761.1"/>
    <property type="molecule type" value="Genomic_DNA"/>
</dbReference>
<feature type="compositionally biased region" description="Basic residues" evidence="1">
    <location>
        <begin position="1363"/>
        <end position="1372"/>
    </location>
</feature>
<proteinExistence type="predicted"/>
<feature type="region of interest" description="Disordered" evidence="1">
    <location>
        <begin position="722"/>
        <end position="797"/>
    </location>
</feature>
<feature type="compositionally biased region" description="Basic and acidic residues" evidence="1">
    <location>
        <begin position="1120"/>
        <end position="1132"/>
    </location>
</feature>
<name>A0A6A6WPD6_9PLEO</name>
<evidence type="ECO:0000256" key="1">
    <source>
        <dbReference type="SAM" id="MobiDB-lite"/>
    </source>
</evidence>
<feature type="region of interest" description="Disordered" evidence="1">
    <location>
        <begin position="430"/>
        <end position="457"/>
    </location>
</feature>
<feature type="compositionally biased region" description="Polar residues" evidence="1">
    <location>
        <begin position="1010"/>
        <end position="1019"/>
    </location>
</feature>
<feature type="compositionally biased region" description="Low complexity" evidence="1">
    <location>
        <begin position="1159"/>
        <end position="1170"/>
    </location>
</feature>
<feature type="compositionally biased region" description="Basic residues" evidence="1">
    <location>
        <begin position="1328"/>
        <end position="1338"/>
    </location>
</feature>
<gene>
    <name evidence="2" type="ORF">K505DRAFT_368829</name>
</gene>
<feature type="compositionally biased region" description="Basic and acidic residues" evidence="1">
    <location>
        <begin position="1262"/>
        <end position="1279"/>
    </location>
</feature>
<evidence type="ECO:0000313" key="2">
    <source>
        <dbReference type="EMBL" id="KAF2785761.1"/>
    </source>
</evidence>
<feature type="non-terminal residue" evidence="2">
    <location>
        <position position="1388"/>
    </location>
</feature>
<keyword evidence="3" id="KW-1185">Reference proteome</keyword>
<feature type="compositionally biased region" description="Polar residues" evidence="1">
    <location>
        <begin position="1224"/>
        <end position="1235"/>
    </location>
</feature>
<feature type="compositionally biased region" description="Basic and acidic residues" evidence="1">
    <location>
        <begin position="1238"/>
        <end position="1251"/>
    </location>
</feature>
<feature type="compositionally biased region" description="Basic and acidic residues" evidence="1">
    <location>
        <begin position="1202"/>
        <end position="1219"/>
    </location>
</feature>
<evidence type="ECO:0000313" key="3">
    <source>
        <dbReference type="Proteomes" id="UP000799757"/>
    </source>
</evidence>
<sequence>MADYAPDTSRKPGFIEIFPGIPPPKAEIKERIFKHAGREAIAAYQVASGNSDENQEPYVQIQLLYEPFTYWDWHNLIEGEYSGMVGYTDPRKRSLLWERERSYKSNGNWNVNPAPWKRWSDFTLSINDNNRHFVKRIALPHQLGRDELQWVARNLPELDALDLSAMRDDQDTEQDGRFFHEQDAWDMYLSDMQYVGTRMLELEDLDHFTWLSHDPPRKAEVARMLTSLNEERQRAYAHRTSRSTSNNPRRMLAHVVEEYRKLCSSIIENQDMYDRGQQKQQAHNLNDLNSSVFTNLKWLGIRDWRKAKTQQNIIDVVLPQCKNLTTLSIRGEYIPDPEVDPKRTVLESRNAHLHICDFVLRIAKFVPDTVKTIELRMALPVPKHFLLTLHKLKPTIERVGIDLGAWVQIYPIRKGSVDEFRVSRRDVWREEGRMQQSTPKPHYYRDNSGSDSSTKHPVYVSTSSIGCPLDRQQQHETTVALLYDNKTTTLPQMFKKLYDCRHRDEGGDSSMDIRLFPLEPEPWSRSSNPVHPLALLQTTDKAQGGIRENYEHFDPDKDMAVVYKWLEQVFQWRPVFDWDWFMVPERMRESVDPAYKQLLLGGKERFLSRIRTHFDYLRDAGIPVHLLIGRRDDKESSSCYWGWPYEEKRWSEWLDTEFDSNLDQIASAVDSLSIFYDLRNPLDKERLEEIDALSPHIGPNAKCPSAMCPWGKGDGGHDTQSVDCPFYAHREPQGHSNRKSPIKQKMANKQALKPKKKHDPNDYSRLANSSTATPPVGENAADHPSDDSDSSDTSPPIEQANLHRLARRAAYARETVGWQRFWSKYSLRFTRLSLLRVRMPRSFDKVGSWRLARLLDQRLGWKMCFFTDERQHVQTVEDVVETLEGYDREIFEHHPEVKVWPAGRFVRRSWFWPERELRFRAVAQDLPKEQKSDHVPGDSKPITKWEAVVQKSSMWANRTFNDKDFSEYEAKEQQECQKAIKRAEVAALRERKFEERPEFAKTRKQFAQARKSSQQNRRTHVQEVSHQRPNTQTSDLSIAKTERNQENQRAGDILQSTVGSQEVRHRQHTEIIQDDARVIALTGEQRFIRQSMSQPTSPAPRKESGKSEGDGRGVTTESDSAVKDQAKEKDGDVTTVEESPPLEPEPELEPKLPWAARHTPSSTKSTKNTPVAKENEVHTVPEPETQSASSSQPPKAMGKRKAAPEPEVPEKQGQEEPPTKKAKTATSPVTKSSGITPKEPEPEPEPAHEPELEIEAQVPAGDEEKKEFTPATSAEKEPDSEPTPPAPVIQPEQEEEGDDQRAPTPPPKKQPTEKPKQAAPIPAPSPPPKKKPGRKARHPVPTAPAEESPDDDDHASPPPAKKPPGRPAKRKPIAPLALEPAPKRAKRR</sequence>
<feature type="region of interest" description="Disordered" evidence="1">
    <location>
        <begin position="996"/>
        <end position="1388"/>
    </location>
</feature>
<feature type="compositionally biased region" description="Polar residues" evidence="1">
    <location>
        <begin position="1027"/>
        <end position="1036"/>
    </location>
</feature>
<reference evidence="2" key="1">
    <citation type="journal article" date="2020" name="Stud. Mycol.">
        <title>101 Dothideomycetes genomes: a test case for predicting lifestyles and emergence of pathogens.</title>
        <authorList>
            <person name="Haridas S."/>
            <person name="Albert R."/>
            <person name="Binder M."/>
            <person name="Bloem J."/>
            <person name="Labutti K."/>
            <person name="Salamov A."/>
            <person name="Andreopoulos B."/>
            <person name="Baker S."/>
            <person name="Barry K."/>
            <person name="Bills G."/>
            <person name="Bluhm B."/>
            <person name="Cannon C."/>
            <person name="Castanera R."/>
            <person name="Culley D."/>
            <person name="Daum C."/>
            <person name="Ezra D."/>
            <person name="Gonzalez J."/>
            <person name="Henrissat B."/>
            <person name="Kuo A."/>
            <person name="Liang C."/>
            <person name="Lipzen A."/>
            <person name="Lutzoni F."/>
            <person name="Magnuson J."/>
            <person name="Mondo S."/>
            <person name="Nolan M."/>
            <person name="Ohm R."/>
            <person name="Pangilinan J."/>
            <person name="Park H.-J."/>
            <person name="Ramirez L."/>
            <person name="Alfaro M."/>
            <person name="Sun H."/>
            <person name="Tritt A."/>
            <person name="Yoshinaga Y."/>
            <person name="Zwiers L.-H."/>
            <person name="Turgeon B."/>
            <person name="Goodwin S."/>
            <person name="Spatafora J."/>
            <person name="Crous P."/>
            <person name="Grigoriev I."/>
        </authorList>
    </citation>
    <scope>NUCLEOTIDE SEQUENCE</scope>
    <source>
        <strain evidence="2">CBS 109.77</strain>
    </source>
</reference>
<protein>
    <submittedName>
        <fullName evidence="2">Uncharacterized protein</fullName>
    </submittedName>
</protein>
<feature type="compositionally biased region" description="Polar residues" evidence="1">
    <location>
        <begin position="1184"/>
        <end position="1193"/>
    </location>
</feature>
<organism evidence="2 3">
    <name type="scientific">Melanomma pulvis-pyrius CBS 109.77</name>
    <dbReference type="NCBI Taxonomy" id="1314802"/>
    <lineage>
        <taxon>Eukaryota</taxon>
        <taxon>Fungi</taxon>
        <taxon>Dikarya</taxon>
        <taxon>Ascomycota</taxon>
        <taxon>Pezizomycotina</taxon>
        <taxon>Dothideomycetes</taxon>
        <taxon>Pleosporomycetidae</taxon>
        <taxon>Pleosporales</taxon>
        <taxon>Melanommataceae</taxon>
        <taxon>Melanomma</taxon>
    </lineage>
</organism>
<dbReference type="OrthoDB" id="3944206at2759"/>
<accession>A0A6A6WPD6</accession>